<dbReference type="InterPro" id="IPR002052">
    <property type="entry name" value="DNA_methylase_N6_adenine_CS"/>
</dbReference>
<dbReference type="InterPro" id="IPR000241">
    <property type="entry name" value="RlmKL-like_Mtase"/>
</dbReference>
<feature type="domain" description="THUMP" evidence="4">
    <location>
        <begin position="45"/>
        <end position="157"/>
    </location>
</feature>
<dbReference type="AlphaFoldDB" id="A0A399CSJ8"/>
<dbReference type="PANTHER" id="PTHR47313:SF1">
    <property type="entry name" value="RIBOSOMAL RNA LARGE SUBUNIT METHYLTRANSFERASE K_L"/>
    <property type="match status" value="1"/>
</dbReference>
<dbReference type="InterPro" id="IPR029063">
    <property type="entry name" value="SAM-dependent_MTases_sf"/>
</dbReference>
<sequence>MENYNLTAKTYAGLESVLAKEIEAIGGKNIREGHRAVFYEGNLEIIYKSNYLLRTALRVFKEITLFRFNDVDQFYLKCKEVNWLKYFAINQSFVVNSTVANSPAFRNSMFASLKVKDAIADHFREKKGKRPDVDTRNPEIFVHVHINRNTCSLSLDSSGESLHKRGYRVHQGKAPLSEVLAAGMILLSGWKGNTDFIDPMCGSGTLSIEAAMIAQNIAPGRFRKEYAFENWPGYNPQLLEKVKENHQTRPFTKKIYASDILRENVLTAESNARRARVFSAIKFQTCNMQDLRLEANNAVVIINPPYGERLTPDNINSLYSMIGERLKHQFAGNTAWILTSQKEYLKCIGLKPAQKMTLYNGALECTYSSYPLFSGKRTYQ</sequence>
<reference evidence="5 6" key="1">
    <citation type="journal article" date="2015" name="Int. J. Syst. Evol. Microbiol.">
        <title>Mariniphaga sediminis sp. nov., isolated from coastal sediment.</title>
        <authorList>
            <person name="Wang F.Q."/>
            <person name="Shen Q.Y."/>
            <person name="Chen G.J."/>
            <person name="Du Z.J."/>
        </authorList>
    </citation>
    <scope>NUCLEOTIDE SEQUENCE [LARGE SCALE GENOMIC DNA]</scope>
    <source>
        <strain evidence="5 6">SY21</strain>
    </source>
</reference>
<proteinExistence type="predicted"/>
<dbReference type="GO" id="GO:0008990">
    <property type="term" value="F:rRNA (guanine-N2-)-methyltransferase activity"/>
    <property type="evidence" value="ECO:0007669"/>
    <property type="project" value="TreeGrafter"/>
</dbReference>
<dbReference type="InterPro" id="IPR053943">
    <property type="entry name" value="RlmKL-like_Mtase_CS"/>
</dbReference>
<dbReference type="GO" id="GO:0070043">
    <property type="term" value="F:rRNA (guanine-N7-)-methyltransferase activity"/>
    <property type="evidence" value="ECO:0007669"/>
    <property type="project" value="TreeGrafter"/>
</dbReference>
<evidence type="ECO:0000313" key="6">
    <source>
        <dbReference type="Proteomes" id="UP000266441"/>
    </source>
</evidence>
<dbReference type="Gene3D" id="3.30.2130.30">
    <property type="match status" value="1"/>
</dbReference>
<dbReference type="PROSITE" id="PS51165">
    <property type="entry name" value="THUMP"/>
    <property type="match status" value="1"/>
</dbReference>
<dbReference type="SMART" id="SM00981">
    <property type="entry name" value="THUMP"/>
    <property type="match status" value="1"/>
</dbReference>
<protein>
    <submittedName>
        <fullName evidence="5">RNA methyltransferase</fullName>
    </submittedName>
</protein>
<dbReference type="Pfam" id="PF01170">
    <property type="entry name" value="UPF0020"/>
    <property type="match status" value="1"/>
</dbReference>
<keyword evidence="6" id="KW-1185">Reference proteome</keyword>
<keyword evidence="1 5" id="KW-0489">Methyltransferase</keyword>
<dbReference type="InterPro" id="IPR004114">
    <property type="entry name" value="THUMP_dom"/>
</dbReference>
<dbReference type="PANTHER" id="PTHR47313">
    <property type="entry name" value="RIBOSOMAL RNA LARGE SUBUNIT METHYLTRANSFERASE K/L"/>
    <property type="match status" value="1"/>
</dbReference>
<name>A0A399CSJ8_9BACT</name>
<keyword evidence="2 5" id="KW-0808">Transferase</keyword>
<keyword evidence="3" id="KW-0694">RNA-binding</keyword>
<accession>A0A399CSJ8</accession>
<dbReference type="Pfam" id="PF02926">
    <property type="entry name" value="THUMP"/>
    <property type="match status" value="1"/>
</dbReference>
<evidence type="ECO:0000256" key="2">
    <source>
        <dbReference type="ARBA" id="ARBA00022679"/>
    </source>
</evidence>
<dbReference type="SUPFAM" id="SSF53335">
    <property type="entry name" value="S-adenosyl-L-methionine-dependent methyltransferases"/>
    <property type="match status" value="1"/>
</dbReference>
<dbReference type="PROSITE" id="PS00092">
    <property type="entry name" value="N6_MTASE"/>
    <property type="match status" value="1"/>
</dbReference>
<evidence type="ECO:0000259" key="4">
    <source>
        <dbReference type="PROSITE" id="PS51165"/>
    </source>
</evidence>
<evidence type="ECO:0000256" key="1">
    <source>
        <dbReference type="ARBA" id="ARBA00022603"/>
    </source>
</evidence>
<dbReference type="Gene3D" id="3.40.50.150">
    <property type="entry name" value="Vaccinia Virus protein VP39"/>
    <property type="match status" value="1"/>
</dbReference>
<evidence type="ECO:0000256" key="3">
    <source>
        <dbReference type="PROSITE-ProRule" id="PRU00529"/>
    </source>
</evidence>
<dbReference type="Pfam" id="PF22020">
    <property type="entry name" value="RlmL_1st"/>
    <property type="match status" value="1"/>
</dbReference>
<dbReference type="InterPro" id="IPR054170">
    <property type="entry name" value="RlmL_1st"/>
</dbReference>
<dbReference type="PROSITE" id="PS01261">
    <property type="entry name" value="UPF0020"/>
    <property type="match status" value="1"/>
</dbReference>
<dbReference type="RefSeq" id="WP_119352051.1">
    <property type="nucleotide sequence ID" value="NZ_QWET01000028.1"/>
</dbReference>
<evidence type="ECO:0000313" key="5">
    <source>
        <dbReference type="EMBL" id="RIH63014.1"/>
    </source>
</evidence>
<dbReference type="EMBL" id="QWET01000028">
    <property type="protein sequence ID" value="RIH63014.1"/>
    <property type="molecule type" value="Genomic_DNA"/>
</dbReference>
<dbReference type="GO" id="GO:0003723">
    <property type="term" value="F:RNA binding"/>
    <property type="evidence" value="ECO:0007669"/>
    <property type="project" value="UniProtKB-UniRule"/>
</dbReference>
<comment type="caution">
    <text evidence="5">The sequence shown here is derived from an EMBL/GenBank/DDBJ whole genome shotgun (WGS) entry which is preliminary data.</text>
</comment>
<dbReference type="CDD" id="cd11715">
    <property type="entry name" value="THUMP_AdoMetMT"/>
    <property type="match status" value="1"/>
</dbReference>
<gene>
    <name evidence="5" type="ORF">D1164_21935</name>
</gene>
<dbReference type="OrthoDB" id="9809404at2"/>
<organism evidence="5 6">
    <name type="scientific">Mariniphaga sediminis</name>
    <dbReference type="NCBI Taxonomy" id="1628158"/>
    <lineage>
        <taxon>Bacteria</taxon>
        <taxon>Pseudomonadati</taxon>
        <taxon>Bacteroidota</taxon>
        <taxon>Bacteroidia</taxon>
        <taxon>Marinilabiliales</taxon>
        <taxon>Prolixibacteraceae</taxon>
        <taxon>Mariniphaga</taxon>
    </lineage>
</organism>
<dbReference type="Proteomes" id="UP000266441">
    <property type="component" value="Unassembled WGS sequence"/>
</dbReference>